<dbReference type="Proteomes" id="UP000245320">
    <property type="component" value="Chromosome 20"/>
</dbReference>
<evidence type="ECO:0000256" key="1">
    <source>
        <dbReference type="SAM" id="MobiDB-lite"/>
    </source>
</evidence>
<protein>
    <submittedName>
        <fullName evidence="3">Transmembrane protein 11, mitochondrial isoform X1</fullName>
    </submittedName>
</protein>
<evidence type="ECO:0000313" key="2">
    <source>
        <dbReference type="Proteomes" id="UP000245320"/>
    </source>
</evidence>
<feature type="compositionally biased region" description="Pro residues" evidence="1">
    <location>
        <begin position="70"/>
        <end position="89"/>
    </location>
</feature>
<dbReference type="AlphaFoldDB" id="A0A6J3QPF6"/>
<keyword evidence="3" id="KW-0472">Membrane</keyword>
<dbReference type="CTD" id="8834"/>
<feature type="compositionally biased region" description="Gly residues" evidence="1">
    <location>
        <begin position="286"/>
        <end position="295"/>
    </location>
</feature>
<feature type="region of interest" description="Disordered" evidence="1">
    <location>
        <begin position="57"/>
        <end position="89"/>
    </location>
</feature>
<name>A0A6J3QPF6_TURTR</name>
<sequence length="342" mass="36198">MQTKHLVLEPGDVRGLQGPCSTGPRDSLSPVSAGATRASSPRAALKCRCCSARALGGSNGQLSQVGPGPLQTPAPEPQPPPPASTPNPIPLWLAAPPPRATLTDWRPSLGPQPHPSRDTWGTLAQEAGHVGQFVCHWQGRGTLRDPPRPPKQIAPEAPCPPATADCGSLFLTRSRQVVTHVPFPLRTCCRWRLGQGWSPDGLHDVHFNKSWRQGKQGSERRRWRQDLGALPARPVPPPRKPSLGAPGPGGHRPGASGTQNTDDGEPPAWCLEPEDSWMGRVPLGPPGGGGGGGEGVTSLPQRRGRGCAVTRSPAFHRGQLGSHSSSVRHQGEPVGHRLLHCA</sequence>
<dbReference type="InParanoid" id="A0A6J3QPF6"/>
<gene>
    <name evidence="3" type="primary">TMEM11</name>
</gene>
<proteinExistence type="predicted"/>
<dbReference type="GeneID" id="101330502"/>
<feature type="region of interest" description="Disordered" evidence="1">
    <location>
        <begin position="211"/>
        <end position="306"/>
    </location>
</feature>
<reference evidence="3" key="1">
    <citation type="submission" date="2025-08" db="UniProtKB">
        <authorList>
            <consortium name="RefSeq"/>
        </authorList>
    </citation>
    <scope>IDENTIFICATION</scope>
    <source>
        <tissue evidence="3">Spleen</tissue>
    </source>
</reference>
<dbReference type="RefSeq" id="XP_033704296.1">
    <property type="nucleotide sequence ID" value="XM_033848405.1"/>
</dbReference>
<keyword evidence="3" id="KW-0812">Transmembrane</keyword>
<feature type="region of interest" description="Disordered" evidence="1">
    <location>
        <begin position="1"/>
        <end position="43"/>
    </location>
</feature>
<keyword evidence="2" id="KW-1185">Reference proteome</keyword>
<organism evidence="2 3">
    <name type="scientific">Tursiops truncatus</name>
    <name type="common">Atlantic bottle-nosed dolphin</name>
    <name type="synonym">Delphinus truncatus</name>
    <dbReference type="NCBI Taxonomy" id="9739"/>
    <lineage>
        <taxon>Eukaryota</taxon>
        <taxon>Metazoa</taxon>
        <taxon>Chordata</taxon>
        <taxon>Craniata</taxon>
        <taxon>Vertebrata</taxon>
        <taxon>Euteleostomi</taxon>
        <taxon>Mammalia</taxon>
        <taxon>Eutheria</taxon>
        <taxon>Laurasiatheria</taxon>
        <taxon>Artiodactyla</taxon>
        <taxon>Whippomorpha</taxon>
        <taxon>Cetacea</taxon>
        <taxon>Odontoceti</taxon>
        <taxon>Delphinidae</taxon>
        <taxon>Tursiops</taxon>
    </lineage>
</organism>
<dbReference type="OrthoDB" id="10663896at2759"/>
<evidence type="ECO:0000313" key="3">
    <source>
        <dbReference type="RefSeq" id="XP_033704296.1"/>
    </source>
</evidence>
<accession>A0A6J3QPF6</accession>